<dbReference type="SMR" id="I0YLG4"/>
<keyword evidence="5" id="KW-1185">Reference proteome</keyword>
<dbReference type="GeneID" id="17037163"/>
<keyword evidence="2" id="KW-0812">Transmembrane</keyword>
<comment type="caution">
    <text evidence="4">The sequence shown here is derived from an EMBL/GenBank/DDBJ whole genome shotgun (WGS) entry which is preliminary data.</text>
</comment>
<dbReference type="SUPFAM" id="SSF53474">
    <property type="entry name" value="alpha/beta-Hydrolases"/>
    <property type="match status" value="1"/>
</dbReference>
<dbReference type="RefSeq" id="XP_005643777.1">
    <property type="nucleotide sequence ID" value="XM_005643720.1"/>
</dbReference>
<dbReference type="CDD" id="cd00519">
    <property type="entry name" value="Lipase_3"/>
    <property type="match status" value="1"/>
</dbReference>
<feature type="region of interest" description="Disordered" evidence="1">
    <location>
        <begin position="479"/>
        <end position="505"/>
    </location>
</feature>
<dbReference type="Pfam" id="PF01764">
    <property type="entry name" value="Lipase_3"/>
    <property type="match status" value="1"/>
</dbReference>
<sequence length="648" mass="70132">MHDVRQRPKHIRKLAGVGVAAVGASVAVYFFSRRITACGFGGATDGNPIPGVRTSGAFQNAHKAPNNWLEALFFFAEALRFMYGETLGKWRTADLLIGLAYLAQRGTEEHPASDIAEHGEIVGLGLSQDERSSLVVELRTVQRYMRYCRALRERHASAQAAVLRGMGIEAKDIRVQVPMARMLKPSYAIVCDRQLKTVVLAVRGTHSLKDMFTSLTGASKPHHIVDGAGVVLGYAHFGMLAGARWLMHETAQPLRDALAENPGYCCKIVGHSLGGGTAAMLTMMLRDAAPEFADATCLAIACPACMTVELARSCAGYVTTVINSTDIVPTISRGAADALREDVVRSAWYEAFRADMRSNLIVRAVESSITGVGSATVWTTSCYQRRSPAKRRSSEAVESVERAGVDTDMVGSGTLSGASARDSMADVEFARNWIPKDLQELDMGASSGSFSEEDGPRRSQLPSEQELLEGMQAVQAAVEAAEQEDGILGSPTPVLRRPDRPANSGVFTGVAGQDTAFGMEAPDWDSAQAEHSEEQWKRMTYPAGRILHLVPARLGNTWQTPHATFEQQTLHTSMAGVDGSLVMVGEAVTTEAEELDMPQKKEIYVLLENVPQEAYSRVKLCNSMVADHFIPAYLASMDAVIEGLQGNH</sequence>
<feature type="transmembrane region" description="Helical" evidence="2">
    <location>
        <begin position="12"/>
        <end position="31"/>
    </location>
</feature>
<evidence type="ECO:0000313" key="4">
    <source>
        <dbReference type="EMBL" id="EIE19233.1"/>
    </source>
</evidence>
<reference evidence="4 5" key="1">
    <citation type="journal article" date="2012" name="Genome Biol.">
        <title>The genome of the polar eukaryotic microalga coccomyxa subellipsoidea reveals traits of cold adaptation.</title>
        <authorList>
            <person name="Blanc G."/>
            <person name="Agarkova I."/>
            <person name="Grimwood J."/>
            <person name="Kuo A."/>
            <person name="Brueggeman A."/>
            <person name="Dunigan D."/>
            <person name="Gurnon J."/>
            <person name="Ladunga I."/>
            <person name="Lindquist E."/>
            <person name="Lucas S."/>
            <person name="Pangilinan J."/>
            <person name="Proschold T."/>
            <person name="Salamov A."/>
            <person name="Schmutz J."/>
            <person name="Weeks D."/>
            <person name="Yamada T."/>
            <person name="Claverie J.M."/>
            <person name="Grigoriev I."/>
            <person name="Van Etten J."/>
            <person name="Lomsadze A."/>
            <person name="Borodovsky M."/>
        </authorList>
    </citation>
    <scope>NUCLEOTIDE SEQUENCE [LARGE SCALE GENOMIC DNA]</scope>
    <source>
        <strain evidence="4 5">C-169</strain>
    </source>
</reference>
<feature type="region of interest" description="Disordered" evidence="1">
    <location>
        <begin position="443"/>
        <end position="462"/>
    </location>
</feature>
<dbReference type="eggNOG" id="KOG2088">
    <property type="taxonomic scope" value="Eukaryota"/>
</dbReference>
<evidence type="ECO:0000259" key="3">
    <source>
        <dbReference type="Pfam" id="PF01764"/>
    </source>
</evidence>
<dbReference type="OrthoDB" id="438440at2759"/>
<dbReference type="PANTHER" id="PTHR46023:SF6">
    <property type="entry name" value="LIPASE CLASS 3 FAMILY PROTEIN"/>
    <property type="match status" value="1"/>
</dbReference>
<gene>
    <name evidence="4" type="ORF">COCSUDRAFT_49060</name>
</gene>
<keyword evidence="2" id="KW-1133">Transmembrane helix</keyword>
<evidence type="ECO:0000313" key="5">
    <source>
        <dbReference type="Proteomes" id="UP000007264"/>
    </source>
</evidence>
<dbReference type="GO" id="GO:0016787">
    <property type="term" value="F:hydrolase activity"/>
    <property type="evidence" value="ECO:0007669"/>
    <property type="project" value="UniProtKB-KW"/>
</dbReference>
<protein>
    <submittedName>
        <fullName evidence="4">Alpha/beta-hydrolase</fullName>
    </submittedName>
</protein>
<feature type="domain" description="Fungal lipase-type" evidence="3">
    <location>
        <begin position="199"/>
        <end position="332"/>
    </location>
</feature>
<dbReference type="InterPro" id="IPR002921">
    <property type="entry name" value="Fungal_lipase-type"/>
</dbReference>
<keyword evidence="2" id="KW-0472">Membrane</keyword>
<dbReference type="Proteomes" id="UP000007264">
    <property type="component" value="Unassembled WGS sequence"/>
</dbReference>
<dbReference type="PANTHER" id="PTHR46023">
    <property type="entry name" value="LIPASE CLASS 3 PROTEIN-LIKE"/>
    <property type="match status" value="1"/>
</dbReference>
<dbReference type="EMBL" id="AGSI01000020">
    <property type="protein sequence ID" value="EIE19233.1"/>
    <property type="molecule type" value="Genomic_DNA"/>
</dbReference>
<evidence type="ECO:0000256" key="2">
    <source>
        <dbReference type="SAM" id="Phobius"/>
    </source>
</evidence>
<evidence type="ECO:0000256" key="1">
    <source>
        <dbReference type="SAM" id="MobiDB-lite"/>
    </source>
</evidence>
<accession>I0YLG4</accession>
<organism evidence="4 5">
    <name type="scientific">Coccomyxa subellipsoidea (strain C-169)</name>
    <name type="common">Green microalga</name>
    <dbReference type="NCBI Taxonomy" id="574566"/>
    <lineage>
        <taxon>Eukaryota</taxon>
        <taxon>Viridiplantae</taxon>
        <taxon>Chlorophyta</taxon>
        <taxon>core chlorophytes</taxon>
        <taxon>Trebouxiophyceae</taxon>
        <taxon>Trebouxiophyceae incertae sedis</taxon>
        <taxon>Coccomyxaceae</taxon>
        <taxon>Coccomyxa</taxon>
        <taxon>Coccomyxa subellipsoidea</taxon>
    </lineage>
</organism>
<dbReference type="InterPro" id="IPR029058">
    <property type="entry name" value="AB_hydrolase_fold"/>
</dbReference>
<name>I0YLG4_COCSC</name>
<dbReference type="Gene3D" id="3.40.50.1820">
    <property type="entry name" value="alpha/beta hydrolase"/>
    <property type="match status" value="1"/>
</dbReference>
<dbReference type="KEGG" id="csl:COCSUDRAFT_49060"/>
<dbReference type="AlphaFoldDB" id="I0YLG4"/>
<dbReference type="GO" id="GO:0006629">
    <property type="term" value="P:lipid metabolic process"/>
    <property type="evidence" value="ECO:0007669"/>
    <property type="project" value="InterPro"/>
</dbReference>
<proteinExistence type="predicted"/>